<name>A0ABV3JR49_STRON</name>
<protein>
    <submittedName>
        <fullName evidence="2">DUF2127 domain-containing protein</fullName>
    </submittedName>
</protein>
<feature type="transmembrane region" description="Helical" evidence="1">
    <location>
        <begin position="174"/>
        <end position="195"/>
    </location>
</feature>
<dbReference type="RefSeq" id="WP_109278550.1">
    <property type="nucleotide sequence ID" value="NZ_JBFAUK010000002.1"/>
</dbReference>
<sequence>MADDKGLVPAVGTRPRKRRLSYELIECAVHGHRLIGADAARVRPEDALLVRETADGMRWHRCLRCDAWLPLPAPERPEREVPPSREEIELPLRGRPLRDRYVLRLIAIDRLLHFLVLGVLAVAVFVFAHERRRLKGPFYRIVDDLQNGVGGPSGVRGHGLLGDLDRAFAAHTKTLWLIGLVIAAYAVLEGVEAIGLWRAARWAEYLTFVATAVLLVPEVWELTHRVSALKICTLVINLAVVIYLLFAKRLFGLRGGGRAEEAQRAHDNGWQALERVLPGPH</sequence>
<proteinExistence type="predicted"/>
<evidence type="ECO:0000313" key="3">
    <source>
        <dbReference type="Proteomes" id="UP001552594"/>
    </source>
</evidence>
<keyword evidence="1" id="KW-1133">Transmembrane helix</keyword>
<dbReference type="Proteomes" id="UP001552594">
    <property type="component" value="Unassembled WGS sequence"/>
</dbReference>
<dbReference type="Pfam" id="PF09900">
    <property type="entry name" value="DUF2127"/>
    <property type="match status" value="1"/>
</dbReference>
<comment type="caution">
    <text evidence="2">The sequence shown here is derived from an EMBL/GenBank/DDBJ whole genome shotgun (WGS) entry which is preliminary data.</text>
</comment>
<evidence type="ECO:0000256" key="1">
    <source>
        <dbReference type="SAM" id="Phobius"/>
    </source>
</evidence>
<reference evidence="2 3" key="1">
    <citation type="submission" date="2024-06" db="EMBL/GenBank/DDBJ databases">
        <title>The Natural Products Discovery Center: Release of the First 8490 Sequenced Strains for Exploring Actinobacteria Biosynthetic Diversity.</title>
        <authorList>
            <person name="Kalkreuter E."/>
            <person name="Kautsar S.A."/>
            <person name="Yang D."/>
            <person name="Bader C.D."/>
            <person name="Teijaro C.N."/>
            <person name="Fluegel L."/>
            <person name="Davis C.M."/>
            <person name="Simpson J.R."/>
            <person name="Lauterbach L."/>
            <person name="Steele A.D."/>
            <person name="Gui C."/>
            <person name="Meng S."/>
            <person name="Li G."/>
            <person name="Viehrig K."/>
            <person name="Ye F."/>
            <person name="Su P."/>
            <person name="Kiefer A.F."/>
            <person name="Nichols A."/>
            <person name="Cepeda A.J."/>
            <person name="Yan W."/>
            <person name="Fan B."/>
            <person name="Jiang Y."/>
            <person name="Adhikari A."/>
            <person name="Zheng C.-J."/>
            <person name="Schuster L."/>
            <person name="Cowan T.M."/>
            <person name="Smanski M.J."/>
            <person name="Chevrette M.G."/>
            <person name="De Carvalho L.P.S."/>
            <person name="Shen B."/>
        </authorList>
    </citation>
    <scope>NUCLEOTIDE SEQUENCE [LARGE SCALE GENOMIC DNA]</scope>
    <source>
        <strain evidence="2 3">NPDC052347</strain>
    </source>
</reference>
<keyword evidence="3" id="KW-1185">Reference proteome</keyword>
<accession>A0ABV3JR49</accession>
<feature type="transmembrane region" description="Helical" evidence="1">
    <location>
        <begin position="226"/>
        <end position="246"/>
    </location>
</feature>
<dbReference type="EMBL" id="JBFAUK010000002">
    <property type="protein sequence ID" value="MEV5505378.1"/>
    <property type="molecule type" value="Genomic_DNA"/>
</dbReference>
<dbReference type="InterPro" id="IPR021125">
    <property type="entry name" value="DUF2127"/>
</dbReference>
<evidence type="ECO:0000313" key="2">
    <source>
        <dbReference type="EMBL" id="MEV5505378.1"/>
    </source>
</evidence>
<organism evidence="2 3">
    <name type="scientific">Streptomyces orinoci</name>
    <name type="common">Streptoverticillium orinoci</name>
    <dbReference type="NCBI Taxonomy" id="67339"/>
    <lineage>
        <taxon>Bacteria</taxon>
        <taxon>Bacillati</taxon>
        <taxon>Actinomycetota</taxon>
        <taxon>Actinomycetes</taxon>
        <taxon>Kitasatosporales</taxon>
        <taxon>Streptomycetaceae</taxon>
        <taxon>Streptomyces</taxon>
    </lineage>
</organism>
<gene>
    <name evidence="2" type="ORF">AB0L16_02735</name>
</gene>
<keyword evidence="1" id="KW-0472">Membrane</keyword>
<keyword evidence="1" id="KW-0812">Transmembrane</keyword>
<feature type="transmembrane region" description="Helical" evidence="1">
    <location>
        <begin position="101"/>
        <end position="128"/>
    </location>
</feature>